<organism evidence="3 4">
    <name type="scientific">Arabidopsis thaliana</name>
    <name type="common">Mouse-ear cress</name>
    <dbReference type="NCBI Taxonomy" id="3702"/>
    <lineage>
        <taxon>Eukaryota</taxon>
        <taxon>Viridiplantae</taxon>
        <taxon>Streptophyta</taxon>
        <taxon>Embryophyta</taxon>
        <taxon>Tracheophyta</taxon>
        <taxon>Spermatophyta</taxon>
        <taxon>Magnoliopsida</taxon>
        <taxon>eudicotyledons</taxon>
        <taxon>Gunneridae</taxon>
        <taxon>Pentapetalae</taxon>
        <taxon>rosids</taxon>
        <taxon>malvids</taxon>
        <taxon>Brassicales</taxon>
        <taxon>Brassicaceae</taxon>
        <taxon>Camelineae</taxon>
        <taxon>Arabidopsis</taxon>
    </lineage>
</organism>
<accession>A0A178WBF9</accession>
<feature type="transmembrane region" description="Helical" evidence="1">
    <location>
        <begin position="372"/>
        <end position="393"/>
    </location>
</feature>
<gene>
    <name evidence="3" type="ordered locus">AXX17_At1g37570</name>
</gene>
<protein>
    <recommendedName>
        <fullName evidence="2">DUF1985 domain-containing protein</fullName>
    </recommendedName>
</protein>
<evidence type="ECO:0000313" key="4">
    <source>
        <dbReference type="Proteomes" id="UP000078284"/>
    </source>
</evidence>
<dbReference type="AlphaFoldDB" id="A0A178WBF9"/>
<dbReference type="Pfam" id="PF09331">
    <property type="entry name" value="DUF1985"/>
    <property type="match status" value="1"/>
</dbReference>
<evidence type="ECO:0000259" key="2">
    <source>
        <dbReference type="Pfam" id="PF09331"/>
    </source>
</evidence>
<dbReference type="ExpressionAtlas" id="A0A178WBF9">
    <property type="expression patterns" value="differential"/>
</dbReference>
<sequence length="439" mass="49676">MTGAVEDDIIDNDTRLPPRLFATDRYPDARLNIYSRPDILTVICDVLKGTKEVETILDSCFGSLFSLRVSECSISCKLVHALLCRQLVTKQKYELKTIFGGQPLRFSLVEFGYLTGLPCGEFPKEYDPDFFPKRRKGKFELFDDDEAEDNDDEAEDIKLWVNSLLSSVKHEFAESVKKLRSQNLNLLKKIKALKSVKLPKFRYHKISRSRQSTSPPFKKVRLALNHHTSSESPVNPVVYSPNITTPPSEPLTSLHEGDNVLSDSVHDGDFAVSGDSDKIVDDLSWRELKTHKTNKDSVDSPQNYLNETPSMFIPKFISANSTEVPTSHQPIYDTESKTRDEHMPSPQPPAVYDTATKPSSIDVSEVFLPKGFYYYFKFLIMDVTHTLMLYLFYLNKEIKIQDLSLAENVDTLVHSVCKNISASIAALSEVGKESLAMIE</sequence>
<keyword evidence="1" id="KW-0812">Transmembrane</keyword>
<dbReference type="PANTHER" id="PTHR48449">
    <property type="entry name" value="DUF1985 DOMAIN-CONTAINING PROTEIN"/>
    <property type="match status" value="1"/>
</dbReference>
<reference evidence="4" key="1">
    <citation type="journal article" date="2016" name="Proc. Natl. Acad. Sci. U.S.A.">
        <title>Chromosome-level assembly of Arabidopsis thaliana Ler reveals the extent of translocation and inversion polymorphisms.</title>
        <authorList>
            <person name="Zapata L."/>
            <person name="Ding J."/>
            <person name="Willing E.M."/>
            <person name="Hartwig B."/>
            <person name="Bezdan D."/>
            <person name="Jiao W.B."/>
            <person name="Patel V."/>
            <person name="Velikkakam James G."/>
            <person name="Koornneef M."/>
            <person name="Ossowski S."/>
            <person name="Schneeberger K."/>
        </authorList>
    </citation>
    <scope>NUCLEOTIDE SEQUENCE [LARGE SCALE GENOMIC DNA]</scope>
    <source>
        <strain evidence="4">cv. Landsberg erecta</strain>
    </source>
</reference>
<evidence type="ECO:0000256" key="1">
    <source>
        <dbReference type="SAM" id="Phobius"/>
    </source>
</evidence>
<keyword evidence="1" id="KW-1133">Transmembrane helix</keyword>
<name>A0A178WBF9_ARATH</name>
<feature type="domain" description="DUF1985" evidence="2">
    <location>
        <begin position="83"/>
        <end position="129"/>
    </location>
</feature>
<comment type="caution">
    <text evidence="3">The sequence shown here is derived from an EMBL/GenBank/DDBJ whole genome shotgun (WGS) entry which is preliminary data.</text>
</comment>
<dbReference type="InterPro" id="IPR015410">
    <property type="entry name" value="DUF1985"/>
</dbReference>
<evidence type="ECO:0000313" key="3">
    <source>
        <dbReference type="EMBL" id="OAP14713.1"/>
    </source>
</evidence>
<dbReference type="Proteomes" id="UP000078284">
    <property type="component" value="Chromosome 1"/>
</dbReference>
<dbReference type="PANTHER" id="PTHR48449:SF1">
    <property type="entry name" value="DUF1985 DOMAIN-CONTAINING PROTEIN"/>
    <property type="match status" value="1"/>
</dbReference>
<dbReference type="EMBL" id="LUHQ01000001">
    <property type="protein sequence ID" value="OAP14713.1"/>
    <property type="molecule type" value="Genomic_DNA"/>
</dbReference>
<proteinExistence type="predicted"/>
<keyword evidence="1" id="KW-0472">Membrane</keyword>